<dbReference type="AlphaFoldDB" id="A0A7R9QP41"/>
<reference evidence="1" key="1">
    <citation type="submission" date="2020-11" db="EMBL/GenBank/DDBJ databases">
        <authorList>
            <person name="Tran Van P."/>
        </authorList>
    </citation>
    <scope>NUCLEOTIDE SEQUENCE</scope>
</reference>
<evidence type="ECO:0000313" key="2">
    <source>
        <dbReference type="Proteomes" id="UP000728032"/>
    </source>
</evidence>
<protein>
    <recommendedName>
        <fullName evidence="3">C2H2-type domain-containing protein</fullName>
    </recommendedName>
</protein>
<evidence type="ECO:0008006" key="3">
    <source>
        <dbReference type="Google" id="ProtNLM"/>
    </source>
</evidence>
<dbReference type="EMBL" id="CAJPVJ010005798">
    <property type="protein sequence ID" value="CAG2169847.1"/>
    <property type="molecule type" value="Genomic_DNA"/>
</dbReference>
<accession>A0A7R9QP41</accession>
<name>A0A7R9QP41_9ACAR</name>
<sequence>MTEHRRNHKVLTYAKANITGVTTRPTIIIPAVPKPTATTRPNIIRPTVAKTTITRTVAKVYMCPEPGCGIAYTNDQYICKHSTAVRAQAAQHNRAINIRAPAAHSDTDSEDITIVTIDTDFG</sequence>
<proteinExistence type="predicted"/>
<dbReference type="Proteomes" id="UP000728032">
    <property type="component" value="Unassembled WGS sequence"/>
</dbReference>
<dbReference type="EMBL" id="OC920623">
    <property type="protein sequence ID" value="CAD7652660.1"/>
    <property type="molecule type" value="Genomic_DNA"/>
</dbReference>
<keyword evidence="2" id="KW-1185">Reference proteome</keyword>
<gene>
    <name evidence="1" type="ORF">ONB1V03_LOCUS9321</name>
</gene>
<organism evidence="1">
    <name type="scientific">Oppiella nova</name>
    <dbReference type="NCBI Taxonomy" id="334625"/>
    <lineage>
        <taxon>Eukaryota</taxon>
        <taxon>Metazoa</taxon>
        <taxon>Ecdysozoa</taxon>
        <taxon>Arthropoda</taxon>
        <taxon>Chelicerata</taxon>
        <taxon>Arachnida</taxon>
        <taxon>Acari</taxon>
        <taxon>Acariformes</taxon>
        <taxon>Sarcoptiformes</taxon>
        <taxon>Oribatida</taxon>
        <taxon>Brachypylina</taxon>
        <taxon>Oppioidea</taxon>
        <taxon>Oppiidae</taxon>
        <taxon>Oppiella</taxon>
    </lineage>
</organism>
<evidence type="ECO:0000313" key="1">
    <source>
        <dbReference type="EMBL" id="CAD7652660.1"/>
    </source>
</evidence>